<keyword evidence="13" id="KW-0003">3Fe-4S</keyword>
<dbReference type="InterPro" id="IPR036485">
    <property type="entry name" value="Glu_synth_asu_C_sf"/>
</dbReference>
<comment type="cofactor">
    <cofactor evidence="1">
        <name>FMN</name>
        <dbReference type="ChEBI" id="CHEBI:58210"/>
    </cofactor>
</comment>
<evidence type="ECO:0000256" key="9">
    <source>
        <dbReference type="ARBA" id="ARBA00023002"/>
    </source>
</evidence>
<keyword evidence="10" id="KW-0408">Iron</keyword>
<evidence type="ECO:0000256" key="12">
    <source>
        <dbReference type="ARBA" id="ARBA00023164"/>
    </source>
</evidence>
<accession>A0ABP9X0Z2</accession>
<evidence type="ECO:0000256" key="7">
    <source>
        <dbReference type="ARBA" id="ARBA00022723"/>
    </source>
</evidence>
<dbReference type="InterPro" id="IPR002932">
    <property type="entry name" value="Glu_synthdom"/>
</dbReference>
<comment type="cofactor">
    <cofactor evidence="2">
        <name>[3Fe-4S] cluster</name>
        <dbReference type="ChEBI" id="CHEBI:21137"/>
    </cofactor>
</comment>
<dbReference type="Pfam" id="PF00310">
    <property type="entry name" value="GATase_2"/>
    <property type="match status" value="1"/>
</dbReference>
<dbReference type="SUPFAM" id="SSF56235">
    <property type="entry name" value="N-terminal nucleophile aminohydrolases (Ntn hydrolases)"/>
    <property type="match status" value="1"/>
</dbReference>
<evidence type="ECO:0000256" key="5">
    <source>
        <dbReference type="ARBA" id="ARBA00022630"/>
    </source>
</evidence>
<keyword evidence="9" id="KW-0560">Oxidoreductase</keyword>
<dbReference type="InterPro" id="IPR002489">
    <property type="entry name" value="Glu_synth_asu_C"/>
</dbReference>
<dbReference type="InterPro" id="IPR029055">
    <property type="entry name" value="Ntn_hydrolases_N"/>
</dbReference>
<evidence type="ECO:0000256" key="6">
    <source>
        <dbReference type="ARBA" id="ARBA00022643"/>
    </source>
</evidence>
<dbReference type="PANTHER" id="PTHR11938">
    <property type="entry name" value="FAD NADPH DEHYDROGENASE/OXIDOREDUCTASE"/>
    <property type="match status" value="1"/>
</dbReference>
<dbReference type="Pfam" id="PF01493">
    <property type="entry name" value="GXGXG"/>
    <property type="match status" value="1"/>
</dbReference>
<comment type="similarity">
    <text evidence="3">Belongs to the glutamate synthase family.</text>
</comment>
<evidence type="ECO:0000256" key="4">
    <source>
        <dbReference type="ARBA" id="ARBA00022605"/>
    </source>
</evidence>
<name>A0ABP9X0Z2_9CHLR</name>
<keyword evidence="8" id="KW-0315">Glutamine amidotransferase</keyword>
<evidence type="ECO:0000256" key="10">
    <source>
        <dbReference type="ARBA" id="ARBA00023004"/>
    </source>
</evidence>
<dbReference type="PANTHER" id="PTHR11938:SF133">
    <property type="entry name" value="GLUTAMATE SYNTHASE (NADH)"/>
    <property type="match status" value="1"/>
</dbReference>
<keyword evidence="17" id="KW-1185">Reference proteome</keyword>
<feature type="domain" description="Glutamine amidotransferase type-2" evidence="15">
    <location>
        <begin position="15"/>
        <end position="405"/>
    </location>
</feature>
<dbReference type="SUPFAM" id="SSF69336">
    <property type="entry name" value="Alpha subunit of glutamate synthase, C-terminal domain"/>
    <property type="match status" value="1"/>
</dbReference>
<evidence type="ECO:0000259" key="15">
    <source>
        <dbReference type="PROSITE" id="PS51278"/>
    </source>
</evidence>
<dbReference type="Gene3D" id="2.160.20.60">
    <property type="entry name" value="Glutamate synthase, alpha subunit, C-terminal domain"/>
    <property type="match status" value="1"/>
</dbReference>
<keyword evidence="4" id="KW-0028">Amino-acid biosynthesis</keyword>
<dbReference type="RefSeq" id="WP_345722713.1">
    <property type="nucleotide sequence ID" value="NZ_BAABRU010000010.1"/>
</dbReference>
<evidence type="ECO:0000256" key="13">
    <source>
        <dbReference type="ARBA" id="ARBA00023291"/>
    </source>
</evidence>
<dbReference type="CDD" id="cd02808">
    <property type="entry name" value="GltS_FMN"/>
    <property type="match status" value="1"/>
</dbReference>
<evidence type="ECO:0000313" key="17">
    <source>
        <dbReference type="Proteomes" id="UP001428290"/>
    </source>
</evidence>
<dbReference type="Gene3D" id="3.20.20.70">
    <property type="entry name" value="Aldolase class I"/>
    <property type="match status" value="2"/>
</dbReference>
<keyword evidence="5" id="KW-0285">Flavoprotein</keyword>
<dbReference type="CDD" id="cd00713">
    <property type="entry name" value="GltS"/>
    <property type="match status" value="1"/>
</dbReference>
<keyword evidence="6" id="KW-0288">FMN</keyword>
<gene>
    <name evidence="16" type="primary">gltB</name>
    <name evidence="16" type="ORF">Hgul01_02900</name>
</gene>
<dbReference type="InterPro" id="IPR013785">
    <property type="entry name" value="Aldolase_TIM"/>
</dbReference>
<sequence length="1485" mass="160833">MNRLLYDPRFEHDACGIGFVARIDGKPTHATVSLALAALGSLTHRGGIAADGLTGDGAGLLTTIPRAFMARELAARRILANPQRIAVGMIFLPTSNTERARELIDDALVWRGLRPLGWREVPLDREQLGPIARDICPQIEQVWVDRPATMDDDSFERELYRARRRAERTALAENIDLYIPSLSCRTIVYKGLMLPSRLSLFYPDLADSDYIASAAVYHQRYSTNTMPTWSRAQPFRVVSHNGEINTLAGNVNWMRAREAHLSSPLLGNVRELAPIVDERGSDSAQFDNVLELLVRAGRDVRHSLLMMMPEAWEHIADLPQDVRDFYQWHANLMEAWDGPAAMTFCDGKIVGSALDRNGLRPARYIVTDDGLVVVGSEVGATPVDEDRIIRKGRLGPGQMIAVDLIKGQLLDNTAVKAMFAARQPYGQWLQNKSVDLAELVEAYTEAAVELNPDDLLRLQAAFGYTDENLAMVLKPMGREGAEPIGSMGDDTPMAVFSNLARPVYGYLKQRFAEVTNPPIDPLREQLVMSLSIRLGPRHNILLERPDQAHQIALASPILRNIELAALRACTDRSFGTATLDTTFPVTDDAQWIEHALDDLCSSADRALDTGATILVLSDREVAPQRIAIPTVLALGAVHHHLIRTGRRSTCSLIVKTGEAHEVHHVAVLVGYGAEAVNPYVAIATIREIAKERSRTPITADQAEDNYVHSLEKGLLKVMSKMGISTVDSYCGAQIFEAIGLSDAVLARCLTGTPSRFGGADWQRLGRESYQRHAQAFGLEKPALSHPGLYKFRKDGEYHAFQPAVVHALQKAVRAAVDNGADFEAGYTTYREYSDLLNKRQPSDPRDLLDFVATEPIAIDEVESIETIVKRFSTAAISYGSLSAEAHETLAIAMNRLGGMSNSGEGGEDPERFGTEKVSAIKQIASGRFGVTPSYLMNARELQIKMAQGSKPGEGGQIPGNKVTEDIARTRHTTPGVTLISPPPHHDIYSIEDLAQLIYDMRTINPTAAVSVKLVSEMGVGTIAAGVVKGGADVVLISGNSGGTGASPLSSIKNVGIPWEIGLAETQQTLMINQLRDRVRVRADGGLRTGRDVVMAALLGADEYSFGTSALIAEGCVMARACHNNTCPVGIATQRADLRAKFPGKPEHVMAFMQFIAQEVRELLAQLGARSLNEIIGRVELLRQRQTNNPDHDALDLSPLLGLANAGPRRFNGMPQLVGIDRLNQFLVDSALPSAKAGQEVIINAEITNEDRSTGITLAGELALLKNTGHVTMNFAGSAGQSFAAFATRGMQLNLVGDANDYVGKGLAGGEIVVRPRPTAQFLAHEATIIGNTALYGATSGSLYAAGRAGERFAVRNSGAVAVIEGIGEHGCEYMTGGTVVVLGSTGNNFGAGMSGGQAFVYDPNERFLGRLNDDMVIAERVESPLVADHLRELIERHAALTGSVQANDILANWEDQQGAFWHIISKAAHAAAAQNNQPELAKVAA</sequence>
<protein>
    <submittedName>
        <fullName evidence="16">Ferredoxin-dependent glutamate synthase 1</fullName>
    </submittedName>
</protein>
<evidence type="ECO:0000256" key="14">
    <source>
        <dbReference type="ARBA" id="ARBA00029440"/>
    </source>
</evidence>
<evidence type="ECO:0000256" key="1">
    <source>
        <dbReference type="ARBA" id="ARBA00001917"/>
    </source>
</evidence>
<dbReference type="Pfam" id="PF01645">
    <property type="entry name" value="Glu_synthase"/>
    <property type="match status" value="1"/>
</dbReference>
<evidence type="ECO:0000256" key="11">
    <source>
        <dbReference type="ARBA" id="ARBA00023014"/>
    </source>
</evidence>
<keyword evidence="12" id="KW-0314">Glutamate biosynthesis</keyword>
<evidence type="ECO:0000256" key="3">
    <source>
        <dbReference type="ARBA" id="ARBA00009716"/>
    </source>
</evidence>
<dbReference type="Proteomes" id="UP001428290">
    <property type="component" value="Unassembled WGS sequence"/>
</dbReference>
<dbReference type="SUPFAM" id="SSF51395">
    <property type="entry name" value="FMN-linked oxidoreductases"/>
    <property type="match status" value="1"/>
</dbReference>
<dbReference type="InterPro" id="IPR006982">
    <property type="entry name" value="Glu_synth_centr_N"/>
</dbReference>
<dbReference type="Pfam" id="PF04898">
    <property type="entry name" value="Glu_syn_central"/>
    <property type="match status" value="1"/>
</dbReference>
<dbReference type="PROSITE" id="PS51278">
    <property type="entry name" value="GATASE_TYPE_2"/>
    <property type="match status" value="1"/>
</dbReference>
<comment type="caution">
    <text evidence="16">The sequence shown here is derived from an EMBL/GenBank/DDBJ whole genome shotgun (WGS) entry which is preliminary data.</text>
</comment>
<dbReference type="Gene3D" id="3.60.20.10">
    <property type="entry name" value="Glutamine Phosphoribosylpyrophosphate, subunit 1, domain 1"/>
    <property type="match status" value="1"/>
</dbReference>
<organism evidence="16 17">
    <name type="scientific">Herpetosiphon gulosus</name>
    <dbReference type="NCBI Taxonomy" id="1973496"/>
    <lineage>
        <taxon>Bacteria</taxon>
        <taxon>Bacillati</taxon>
        <taxon>Chloroflexota</taxon>
        <taxon>Chloroflexia</taxon>
        <taxon>Herpetosiphonales</taxon>
        <taxon>Herpetosiphonaceae</taxon>
        <taxon>Herpetosiphon</taxon>
    </lineage>
</organism>
<evidence type="ECO:0000256" key="2">
    <source>
        <dbReference type="ARBA" id="ARBA00001927"/>
    </source>
</evidence>
<proteinExistence type="inferred from homology"/>
<evidence type="ECO:0000313" key="16">
    <source>
        <dbReference type="EMBL" id="GAA5529096.1"/>
    </source>
</evidence>
<comment type="pathway">
    <text evidence="14">Amino-acid biosynthesis.</text>
</comment>
<evidence type="ECO:0000256" key="8">
    <source>
        <dbReference type="ARBA" id="ARBA00022962"/>
    </source>
</evidence>
<dbReference type="EMBL" id="BAABRU010000010">
    <property type="protein sequence ID" value="GAA5529096.1"/>
    <property type="molecule type" value="Genomic_DNA"/>
</dbReference>
<dbReference type="CDD" id="cd00982">
    <property type="entry name" value="gltB_C"/>
    <property type="match status" value="1"/>
</dbReference>
<dbReference type="InterPro" id="IPR017932">
    <property type="entry name" value="GATase_2_dom"/>
</dbReference>
<dbReference type="NCBIfam" id="NF008730">
    <property type="entry name" value="PRK11750.1"/>
    <property type="match status" value="1"/>
</dbReference>
<reference evidence="16 17" key="1">
    <citation type="submission" date="2024-02" db="EMBL/GenBank/DDBJ databases">
        <title>Herpetosiphon gulosus NBRC 112829.</title>
        <authorList>
            <person name="Ichikawa N."/>
            <person name="Katano-Makiyama Y."/>
            <person name="Hidaka K."/>
        </authorList>
    </citation>
    <scope>NUCLEOTIDE SEQUENCE [LARGE SCALE GENOMIC DNA]</scope>
    <source>
        <strain evidence="16 17">NBRC 112829</strain>
    </source>
</reference>
<keyword evidence="7" id="KW-0479">Metal-binding</keyword>
<dbReference type="InterPro" id="IPR050711">
    <property type="entry name" value="ET-N_metabolism_enzyme"/>
</dbReference>
<keyword evidence="11" id="KW-0411">Iron-sulfur</keyword>